<dbReference type="NCBIfam" id="TIGR03599">
    <property type="entry name" value="YloV"/>
    <property type="match status" value="1"/>
</dbReference>
<dbReference type="InterPro" id="IPR019986">
    <property type="entry name" value="YloV-like"/>
</dbReference>
<evidence type="ECO:0000259" key="1">
    <source>
        <dbReference type="PROSITE" id="PS51480"/>
    </source>
</evidence>
<dbReference type="PANTHER" id="PTHR33434">
    <property type="entry name" value="DEGV DOMAIN-CONTAINING PROTEIN DR_1986-RELATED"/>
    <property type="match status" value="1"/>
</dbReference>
<protein>
    <submittedName>
        <fullName evidence="2">DAK2 domain-containing protein</fullName>
    </submittedName>
</protein>
<gene>
    <name evidence="2" type="ORF">CHF27_001315</name>
</gene>
<dbReference type="InterPro" id="IPR033470">
    <property type="entry name" value="FakA-like_C"/>
</dbReference>
<dbReference type="SMART" id="SM01121">
    <property type="entry name" value="Dak1_2"/>
    <property type="match status" value="1"/>
</dbReference>
<reference evidence="2 3" key="1">
    <citation type="journal article" date="2017" name="Genome Announc.">
        <title>Draft Genome Sequence of Romboutsia maritimum sp. nov. Strain CCRI-22766(T), Isolated from Coastal Estuarine Mud.</title>
        <authorList>
            <person name="Maheux A.F."/>
            <person name="Boudreau D.K."/>
            <person name="Berube E."/>
            <person name="Boissinot M."/>
            <person name="Raymond F."/>
            <person name="Brodeur S."/>
            <person name="Corbeil J."/>
            <person name="Brightwell G."/>
            <person name="Broda D."/>
            <person name="Omar R.F."/>
            <person name="Bergeron M.G."/>
        </authorList>
    </citation>
    <scope>NUCLEOTIDE SEQUENCE [LARGE SCALE GENOMIC DNA]</scope>
    <source>
        <strain evidence="2 3">CCRI-22766</strain>
    </source>
</reference>
<comment type="caution">
    <text evidence="2">The sequence shown here is derived from an EMBL/GenBank/DDBJ whole genome shotgun (WGS) entry which is preliminary data.</text>
</comment>
<dbReference type="OrthoDB" id="9760324at2"/>
<dbReference type="Proteomes" id="UP000243494">
    <property type="component" value="Unassembled WGS sequence"/>
</dbReference>
<dbReference type="Pfam" id="PF13684">
    <property type="entry name" value="FakA-like_C"/>
    <property type="match status" value="1"/>
</dbReference>
<name>A0A371IWK8_9FIRM</name>
<dbReference type="Pfam" id="PF21645">
    <property type="entry name" value="FakA-like_M"/>
    <property type="match status" value="1"/>
</dbReference>
<organism evidence="2 3">
    <name type="scientific">Romboutsia maritimum</name>
    <dbReference type="NCBI Taxonomy" id="2020948"/>
    <lineage>
        <taxon>Bacteria</taxon>
        <taxon>Bacillati</taxon>
        <taxon>Bacillota</taxon>
        <taxon>Clostridia</taxon>
        <taxon>Peptostreptococcales</taxon>
        <taxon>Peptostreptococcaceae</taxon>
        <taxon>Romboutsia</taxon>
    </lineage>
</organism>
<dbReference type="GO" id="GO:0006071">
    <property type="term" value="P:glycerol metabolic process"/>
    <property type="evidence" value="ECO:0007669"/>
    <property type="project" value="InterPro"/>
</dbReference>
<dbReference type="InterPro" id="IPR004007">
    <property type="entry name" value="DhaL_dom"/>
</dbReference>
<dbReference type="Pfam" id="PF02734">
    <property type="entry name" value="Dak2"/>
    <property type="match status" value="1"/>
</dbReference>
<keyword evidence="3" id="KW-1185">Reference proteome</keyword>
<dbReference type="InterPro" id="IPR048394">
    <property type="entry name" value="FakA-like_M"/>
</dbReference>
<evidence type="ECO:0000313" key="2">
    <source>
        <dbReference type="EMBL" id="RDY24866.1"/>
    </source>
</evidence>
<evidence type="ECO:0000313" key="3">
    <source>
        <dbReference type="Proteomes" id="UP000243494"/>
    </source>
</evidence>
<dbReference type="Gene3D" id="1.25.40.340">
    <property type="match status" value="1"/>
</dbReference>
<dbReference type="GO" id="GO:0004371">
    <property type="term" value="F:glycerone kinase activity"/>
    <property type="evidence" value="ECO:0007669"/>
    <property type="project" value="InterPro"/>
</dbReference>
<dbReference type="AlphaFoldDB" id="A0A371IWK8"/>
<dbReference type="SMART" id="SM01120">
    <property type="entry name" value="Dak2"/>
    <property type="match status" value="1"/>
</dbReference>
<dbReference type="SUPFAM" id="SSF101473">
    <property type="entry name" value="DhaL-like"/>
    <property type="match status" value="1"/>
</dbReference>
<dbReference type="InterPro" id="IPR050270">
    <property type="entry name" value="DegV_domain_contain"/>
</dbReference>
<dbReference type="RefSeq" id="WP_095404775.1">
    <property type="nucleotide sequence ID" value="NZ_NOJZ02000001.1"/>
</dbReference>
<feature type="domain" description="DhaL" evidence="1">
    <location>
        <begin position="8"/>
        <end position="200"/>
    </location>
</feature>
<dbReference type="PROSITE" id="PS51480">
    <property type="entry name" value="DHAL"/>
    <property type="match status" value="1"/>
</dbReference>
<proteinExistence type="predicted"/>
<dbReference type="PANTHER" id="PTHR33434:SF4">
    <property type="entry name" value="PHOSPHATASE PROTEIN"/>
    <property type="match status" value="1"/>
</dbReference>
<dbReference type="InterPro" id="IPR036117">
    <property type="entry name" value="DhaL_dom_sf"/>
</dbReference>
<accession>A0A371IWK8</accession>
<sequence>MIQYIDGKILRDMFVSGANNLQNHKELVDKLNVFPVPDGDTGTNMSLTISYAMKELAKVNNENITDIGKALSKGSLMGARGNSGVILSQIIRGIAKSIEGKETLSTQDLALAFKNGSDTAYKAVIKPIEGTILTVVRESSEFGIKASKAEKDMITFLEELIKEANKSLDRTPELLKALKEAGVVDSGGKGLVLIYEGMYKALKGNPIKAKDANSSNVQNVEIGKSNISTEDIKYCYCTEFILESDKIEDTQIRDIMIPHGDSLAVVGDEGVIKVHIHTNEPGIVLQEALKYGQLLTIKIENMKLQHENTLVESEEVVVSQEEKEYGFIATSMGKGLADIFKDFGVDHIIEGGQTMNPSTEDFMKSIENINARNIFIFPNNGNIIMAANQAKELSEKNIIVIPTKNTPQGFSALVNFNGDLSVEENTEAMMSSLQLVKSGQVTYAVRDTVMNDIEVKEGNIIGIAEGKLLSAGDKVDEITTNLIEKIVDEDTAIITLFYGEDVSEEQANELRDALEEKFEDIDVELYYGGQPLYYYLISVE</sequence>
<dbReference type="EMBL" id="NOJZ02000001">
    <property type="protein sequence ID" value="RDY24866.1"/>
    <property type="molecule type" value="Genomic_DNA"/>
</dbReference>